<evidence type="ECO:0000256" key="1">
    <source>
        <dbReference type="SAM" id="MobiDB-lite"/>
    </source>
</evidence>
<dbReference type="EMBL" id="LSYS01000958">
    <property type="protein sequence ID" value="OPJ89927.1"/>
    <property type="molecule type" value="Genomic_DNA"/>
</dbReference>
<accession>A0A1V4L120</accession>
<protein>
    <submittedName>
        <fullName evidence="2">Uncharacterized protein</fullName>
    </submittedName>
</protein>
<sequence length="118" mass="12289">MLGRKRKLSSEAGGCPPQGGTPQSSVPRAQKREATPGRSNLSRQATSAIDIDALIDGMQRMSIGPPCHAVEPKRVCLLGSSQSSQRPMGLSAFSLSRIVCSGPGCCFLGLAARYGSSL</sequence>
<dbReference type="Proteomes" id="UP000190648">
    <property type="component" value="Unassembled WGS sequence"/>
</dbReference>
<keyword evidence="3" id="KW-1185">Reference proteome</keyword>
<dbReference type="OrthoDB" id="10653640at2759"/>
<proteinExistence type="predicted"/>
<name>A0A1V4L120_PATFA</name>
<gene>
    <name evidence="2" type="ORF">AV530_011016</name>
</gene>
<comment type="caution">
    <text evidence="2">The sequence shown here is derived from an EMBL/GenBank/DDBJ whole genome shotgun (WGS) entry which is preliminary data.</text>
</comment>
<evidence type="ECO:0000313" key="2">
    <source>
        <dbReference type="EMBL" id="OPJ89927.1"/>
    </source>
</evidence>
<feature type="region of interest" description="Disordered" evidence="1">
    <location>
        <begin position="1"/>
        <end position="45"/>
    </location>
</feature>
<organism evidence="2 3">
    <name type="scientific">Patagioenas fasciata monilis</name>
    <dbReference type="NCBI Taxonomy" id="372326"/>
    <lineage>
        <taxon>Eukaryota</taxon>
        <taxon>Metazoa</taxon>
        <taxon>Chordata</taxon>
        <taxon>Craniata</taxon>
        <taxon>Vertebrata</taxon>
        <taxon>Euteleostomi</taxon>
        <taxon>Archelosauria</taxon>
        <taxon>Archosauria</taxon>
        <taxon>Dinosauria</taxon>
        <taxon>Saurischia</taxon>
        <taxon>Theropoda</taxon>
        <taxon>Coelurosauria</taxon>
        <taxon>Aves</taxon>
        <taxon>Neognathae</taxon>
        <taxon>Neoaves</taxon>
        <taxon>Columbimorphae</taxon>
        <taxon>Columbiformes</taxon>
        <taxon>Columbidae</taxon>
        <taxon>Patagioenas</taxon>
    </lineage>
</organism>
<reference evidence="2 3" key="1">
    <citation type="submission" date="2016-02" db="EMBL/GenBank/DDBJ databases">
        <title>Band-tailed pigeon sequencing and assembly.</title>
        <authorList>
            <person name="Soares A.E."/>
            <person name="Novak B.J."/>
            <person name="Rice E.S."/>
            <person name="O'Connell B."/>
            <person name="Chang D."/>
            <person name="Weber S."/>
            <person name="Shapiro B."/>
        </authorList>
    </citation>
    <scope>NUCLEOTIDE SEQUENCE [LARGE SCALE GENOMIC DNA]</scope>
    <source>
        <strain evidence="2">BTP2013</strain>
        <tissue evidence="2">Blood</tissue>
    </source>
</reference>
<dbReference type="AlphaFoldDB" id="A0A1V4L120"/>
<evidence type="ECO:0000313" key="3">
    <source>
        <dbReference type="Proteomes" id="UP000190648"/>
    </source>
</evidence>